<comment type="caution">
    <text evidence="1">The sequence shown here is derived from an EMBL/GenBank/DDBJ whole genome shotgun (WGS) entry which is preliminary data.</text>
</comment>
<proteinExistence type="predicted"/>
<organism evidence="1 2">
    <name type="scientific">Galemys pyrenaicus</name>
    <name type="common">Iberian desman</name>
    <name type="synonym">Pyrenean desman</name>
    <dbReference type="NCBI Taxonomy" id="202257"/>
    <lineage>
        <taxon>Eukaryota</taxon>
        <taxon>Metazoa</taxon>
        <taxon>Chordata</taxon>
        <taxon>Craniata</taxon>
        <taxon>Vertebrata</taxon>
        <taxon>Euteleostomi</taxon>
        <taxon>Mammalia</taxon>
        <taxon>Eutheria</taxon>
        <taxon>Laurasiatheria</taxon>
        <taxon>Eulipotyphla</taxon>
        <taxon>Talpidae</taxon>
        <taxon>Galemys</taxon>
    </lineage>
</organism>
<dbReference type="Proteomes" id="UP000700334">
    <property type="component" value="Unassembled WGS sequence"/>
</dbReference>
<dbReference type="AlphaFoldDB" id="A0A8J6A4I6"/>
<evidence type="ECO:0000313" key="1">
    <source>
        <dbReference type="EMBL" id="KAG8515111.1"/>
    </source>
</evidence>
<name>A0A8J6A4I6_GALPY</name>
<dbReference type="EMBL" id="JAGFMF010011718">
    <property type="protein sequence ID" value="KAG8515111.1"/>
    <property type="molecule type" value="Genomic_DNA"/>
</dbReference>
<keyword evidence="2" id="KW-1185">Reference proteome</keyword>
<accession>A0A8J6A4I6</accession>
<reference evidence="1" key="1">
    <citation type="journal article" date="2021" name="Evol. Appl.">
        <title>The genome of the Pyrenean desman and the effects of bottlenecks and inbreeding on the genomic landscape of an endangered species.</title>
        <authorList>
            <person name="Escoda L."/>
            <person name="Castresana J."/>
        </authorList>
    </citation>
    <scope>NUCLEOTIDE SEQUENCE</scope>
    <source>
        <strain evidence="1">IBE-C5619</strain>
    </source>
</reference>
<protein>
    <submittedName>
        <fullName evidence="1">Uncharacterized protein</fullName>
    </submittedName>
</protein>
<evidence type="ECO:0000313" key="2">
    <source>
        <dbReference type="Proteomes" id="UP000700334"/>
    </source>
</evidence>
<sequence>MSKPSSSEEGSDPLLDLSLQRMPTFRRRWLSFASAGEQPSDRLQDPACPEVKELEWQRLCIESTDVVKVVDETMKCLKVLQRLILRNLQRANPQPNRKKISASPSCSEKTMESQIPTPVCIPTFF</sequence>
<gene>
    <name evidence="1" type="ORF">J0S82_016483</name>
</gene>
<feature type="non-terminal residue" evidence="1">
    <location>
        <position position="125"/>
    </location>
</feature>